<dbReference type="AlphaFoldDB" id="A0AA38RRV9"/>
<evidence type="ECO:0000313" key="2">
    <source>
        <dbReference type="Proteomes" id="UP001174691"/>
    </source>
</evidence>
<proteinExistence type="predicted"/>
<sequence>MSPRPSPRRSPEQDEVAAIQHWSVYGAKGEPSARRVEPDEWEVKPFKKPASTKWKGSVPADQVAQLLNGFCPSDVEGKWFVYSDEPDGSGNAAVHMHRSWGGEKMVELRLRLRLGADGGMAHGDARIREIVWESDPDLWRWASEEFAKATATEVCDWVMDVKLSVSK</sequence>
<evidence type="ECO:0000313" key="1">
    <source>
        <dbReference type="EMBL" id="KAJ9144844.1"/>
    </source>
</evidence>
<name>A0AA38RRV9_9PEZI</name>
<keyword evidence="2" id="KW-1185">Reference proteome</keyword>
<dbReference type="Proteomes" id="UP001174691">
    <property type="component" value="Unassembled WGS sequence"/>
</dbReference>
<gene>
    <name evidence="1" type="ORF">NKR19_g6279</name>
</gene>
<organism evidence="1 2">
    <name type="scientific">Coniochaeta hoffmannii</name>
    <dbReference type="NCBI Taxonomy" id="91930"/>
    <lineage>
        <taxon>Eukaryota</taxon>
        <taxon>Fungi</taxon>
        <taxon>Dikarya</taxon>
        <taxon>Ascomycota</taxon>
        <taxon>Pezizomycotina</taxon>
        <taxon>Sordariomycetes</taxon>
        <taxon>Sordariomycetidae</taxon>
        <taxon>Coniochaetales</taxon>
        <taxon>Coniochaetaceae</taxon>
        <taxon>Coniochaeta</taxon>
    </lineage>
</organism>
<reference evidence="1" key="1">
    <citation type="submission" date="2022-07" db="EMBL/GenBank/DDBJ databases">
        <title>Fungi with potential for degradation of polypropylene.</title>
        <authorList>
            <person name="Gostincar C."/>
        </authorList>
    </citation>
    <scope>NUCLEOTIDE SEQUENCE</scope>
    <source>
        <strain evidence="1">EXF-13287</strain>
    </source>
</reference>
<protein>
    <submittedName>
        <fullName evidence="1">Uncharacterized protein</fullName>
    </submittedName>
</protein>
<comment type="caution">
    <text evidence="1">The sequence shown here is derived from an EMBL/GenBank/DDBJ whole genome shotgun (WGS) entry which is preliminary data.</text>
</comment>
<accession>A0AA38RRV9</accession>
<dbReference type="EMBL" id="JANBVN010000095">
    <property type="protein sequence ID" value="KAJ9144844.1"/>
    <property type="molecule type" value="Genomic_DNA"/>
</dbReference>